<dbReference type="RefSeq" id="WP_150677858.1">
    <property type="nucleotide sequence ID" value="NZ_CABPSK010000001.1"/>
</dbReference>
<dbReference type="AlphaFoldDB" id="A0A5E4RY46"/>
<dbReference type="GeneID" id="300402513"/>
<keyword evidence="2" id="KW-1185">Reference proteome</keyword>
<dbReference type="PANTHER" id="PTHR13696:SF99">
    <property type="entry name" value="COBYRINIC ACID AC-DIAMIDE SYNTHASE"/>
    <property type="match status" value="1"/>
</dbReference>
<dbReference type="InterPro" id="IPR017746">
    <property type="entry name" value="Cellulose_synthase_operon_BcsQ"/>
</dbReference>
<evidence type="ECO:0000313" key="2">
    <source>
        <dbReference type="Proteomes" id="UP000366945"/>
    </source>
</evidence>
<accession>A0A5E4RY46</accession>
<protein>
    <submittedName>
        <fullName evidence="1">Iron-sulfur cluster carrier protein</fullName>
    </submittedName>
</protein>
<dbReference type="Pfam" id="PF06564">
    <property type="entry name" value="CBP_BcsQ"/>
    <property type="match status" value="1"/>
</dbReference>
<sequence length="267" mass="26977">MLTLIAIVSSAGGAGRSTVSAHLATQLARGDHPVALLELDAQNSVGALLGLTTACQTGVLTAGDAPNGWQPLVCETPANVPLLPAGPANAAQAAAFGDWLRRDPAGLRRQLDALGLADGTRVLIDTARLPNVASQAVIAAADLVLGVVPVTTTGYVTQPDLMAAGGPQCQMVANLAAANSALGNDLMQMIQARGGDAIVPVRIHRDDAVGAAAASGKALLEHTEGSQAALDIVHLAAWVLRATARPGEVIADSDASPDAVDRQEGRP</sequence>
<reference evidence="1 2" key="1">
    <citation type="submission" date="2019-08" db="EMBL/GenBank/DDBJ databases">
        <authorList>
            <person name="Peeters C."/>
        </authorList>
    </citation>
    <scope>NUCLEOTIDE SEQUENCE [LARGE SCALE GENOMIC DNA]</scope>
    <source>
        <strain evidence="1 2">LMG 31114</strain>
    </source>
</reference>
<gene>
    <name evidence="1" type="ORF">PPN31114_00447</name>
</gene>
<dbReference type="SUPFAM" id="SSF52540">
    <property type="entry name" value="P-loop containing nucleoside triphosphate hydrolases"/>
    <property type="match status" value="1"/>
</dbReference>
<dbReference type="InterPro" id="IPR027417">
    <property type="entry name" value="P-loop_NTPase"/>
</dbReference>
<organism evidence="1 2">
    <name type="scientific">Pandoraea pneumonica</name>
    <dbReference type="NCBI Taxonomy" id="2508299"/>
    <lineage>
        <taxon>Bacteria</taxon>
        <taxon>Pseudomonadati</taxon>
        <taxon>Pseudomonadota</taxon>
        <taxon>Betaproteobacteria</taxon>
        <taxon>Burkholderiales</taxon>
        <taxon>Burkholderiaceae</taxon>
        <taxon>Pandoraea</taxon>
    </lineage>
</organism>
<dbReference type="Proteomes" id="UP000366945">
    <property type="component" value="Unassembled WGS sequence"/>
</dbReference>
<dbReference type="InterPro" id="IPR050678">
    <property type="entry name" value="DNA_Partitioning_ATPase"/>
</dbReference>
<dbReference type="EMBL" id="CABPSK010000001">
    <property type="protein sequence ID" value="VVD67843.1"/>
    <property type="molecule type" value="Genomic_DNA"/>
</dbReference>
<dbReference type="Gene3D" id="3.40.50.300">
    <property type="entry name" value="P-loop containing nucleotide triphosphate hydrolases"/>
    <property type="match status" value="1"/>
</dbReference>
<name>A0A5E4RY46_9BURK</name>
<dbReference type="OrthoDB" id="5288747at2"/>
<dbReference type="PANTHER" id="PTHR13696">
    <property type="entry name" value="P-LOOP CONTAINING NUCLEOSIDE TRIPHOSPHATE HYDROLASE"/>
    <property type="match status" value="1"/>
</dbReference>
<proteinExistence type="predicted"/>
<evidence type="ECO:0000313" key="1">
    <source>
        <dbReference type="EMBL" id="VVD67843.1"/>
    </source>
</evidence>